<evidence type="ECO:0000313" key="4">
    <source>
        <dbReference type="Proteomes" id="UP000264294"/>
    </source>
</evidence>
<accession>A0A090ZCB4</accession>
<organism evidence="1 3">
    <name type="scientific">Bacillus clarus</name>
    <dbReference type="NCBI Taxonomy" id="2338372"/>
    <lineage>
        <taxon>Bacteria</taxon>
        <taxon>Bacillati</taxon>
        <taxon>Bacillota</taxon>
        <taxon>Bacilli</taxon>
        <taxon>Bacillales</taxon>
        <taxon>Bacillaceae</taxon>
        <taxon>Bacillus</taxon>
        <taxon>Bacillus cereus group</taxon>
    </lineage>
</organism>
<dbReference type="EMBL" id="JMQC01000008">
    <property type="protein sequence ID" value="KFN01931.1"/>
    <property type="molecule type" value="Genomic_DNA"/>
</dbReference>
<dbReference type="Proteomes" id="UP000029389">
    <property type="component" value="Unassembled WGS sequence"/>
</dbReference>
<proteinExistence type="predicted"/>
<dbReference type="NCBIfam" id="TIGR04429">
    <property type="entry name" value="Phr_nterm"/>
    <property type="match status" value="1"/>
</dbReference>
<gene>
    <name evidence="2" type="ORF">D0U04_06260</name>
    <name evidence="1" type="ORF">DJ93_602</name>
</gene>
<reference evidence="2 4" key="2">
    <citation type="submission" date="2018-08" db="EMBL/GenBank/DDBJ databases">
        <title>Bacillus clarus sp. nov. strain PS00077A.</title>
        <authorList>
            <person name="Mendez Acevedo M."/>
            <person name="Carroll L."/>
            <person name="Mukherjee M."/>
            <person name="Wiedmann M."/>
            <person name="Kovac J."/>
        </authorList>
    </citation>
    <scope>NUCLEOTIDE SEQUENCE [LARGE SCALE GENOMIC DNA]</scope>
    <source>
        <strain evidence="2 4">PS00077A</strain>
    </source>
</reference>
<evidence type="ECO:0000313" key="1">
    <source>
        <dbReference type="EMBL" id="KFN01931.1"/>
    </source>
</evidence>
<name>A0A090ZCB4_9BACI</name>
<dbReference type="AlphaFoldDB" id="A0A090ZCB4"/>
<evidence type="ECO:0000313" key="3">
    <source>
        <dbReference type="Proteomes" id="UP000029389"/>
    </source>
</evidence>
<keyword evidence="4" id="KW-1185">Reference proteome</keyword>
<evidence type="ECO:0000313" key="2">
    <source>
        <dbReference type="EMBL" id="RFT67702.1"/>
    </source>
</evidence>
<dbReference type="GO" id="GO:0004864">
    <property type="term" value="F:protein phosphatase inhibitor activity"/>
    <property type="evidence" value="ECO:0007669"/>
    <property type="project" value="UniProtKB-KW"/>
</dbReference>
<comment type="caution">
    <text evidence="1">The sequence shown here is derived from an EMBL/GenBank/DDBJ whole genome shotgun (WGS) entry which is preliminary data.</text>
</comment>
<dbReference type="PATRIC" id="fig|1405.8.peg.776"/>
<reference evidence="1 3" key="1">
    <citation type="submission" date="2014-04" db="EMBL/GenBank/DDBJ databases">
        <authorList>
            <person name="Bishop-Lilly K.A."/>
            <person name="Broomall S.M."/>
            <person name="Chain P.S."/>
            <person name="Chertkov O."/>
            <person name="Coyne S.R."/>
            <person name="Daligault H.E."/>
            <person name="Davenport K.W."/>
            <person name="Erkkila T."/>
            <person name="Frey K.G."/>
            <person name="Gibbons H.S."/>
            <person name="Gu W."/>
            <person name="Jaissle J."/>
            <person name="Johnson S.L."/>
            <person name="Koroleva G.I."/>
            <person name="Ladner J.T."/>
            <person name="Lo C.-C."/>
            <person name="Minogue T.D."/>
            <person name="Munk C."/>
            <person name="Palacios G.F."/>
            <person name="Redden C.L."/>
            <person name="Rosenzweig C.N."/>
            <person name="Scholz M.B."/>
            <person name="Teshima H."/>
            <person name="Xu Y."/>
        </authorList>
    </citation>
    <scope>NUCLEOTIDE SEQUENCE [LARGE SCALE GENOMIC DNA]</scope>
    <source>
        <strain evidence="1 3">BHP</strain>
    </source>
</reference>
<sequence>MKKIRITLMGLIGIAVLSLGLNSPSIEKSAAPTLKQENIISYSEHGTGI</sequence>
<dbReference type="InterPro" id="IPR030968">
    <property type="entry name" value="RapG/K_inhib"/>
</dbReference>
<dbReference type="Proteomes" id="UP000264294">
    <property type="component" value="Unassembled WGS sequence"/>
</dbReference>
<dbReference type="EMBL" id="QVOD01000005">
    <property type="protein sequence ID" value="RFT67702.1"/>
    <property type="molecule type" value="Genomic_DNA"/>
</dbReference>
<protein>
    <submittedName>
        <fullName evidence="2">Phr family secreted Rap phosphatase inhibitor</fullName>
    </submittedName>
</protein>
<dbReference type="RefSeq" id="WP_080743336.1">
    <property type="nucleotide sequence ID" value="NZ_JMQC01000008.1"/>
</dbReference>
<keyword evidence="2" id="KW-0650">Protein phosphatase inhibitor</keyword>